<reference evidence="4" key="2">
    <citation type="submission" date="2016-10" db="EMBL/GenBank/DDBJ databases">
        <authorList>
            <person name="Wibberg D."/>
        </authorList>
    </citation>
    <scope>NUCLEOTIDE SEQUENCE [LARGE SCALE GENOMIC DNA]</scope>
</reference>
<feature type="transmembrane region" description="Helical" evidence="1">
    <location>
        <begin position="29"/>
        <end position="48"/>
    </location>
</feature>
<dbReference type="Proteomes" id="UP000183063">
    <property type="component" value="Unassembled WGS sequence"/>
</dbReference>
<accession>A0A1H8K0B3</accession>
<dbReference type="EMBL" id="FNXB01000010">
    <property type="protein sequence ID" value="SEH78567.1"/>
    <property type="molecule type" value="Genomic_DNA"/>
</dbReference>
<dbReference type="AlphaFoldDB" id="A0A1H8K0B3"/>
<protein>
    <submittedName>
        <fullName evidence="2">Uncharacterized protein</fullName>
    </submittedName>
</protein>
<dbReference type="EMBL" id="FOCV01000008">
    <property type="protein sequence ID" value="SEN85868.1"/>
    <property type="molecule type" value="Genomic_DNA"/>
</dbReference>
<keyword evidence="1" id="KW-1133">Transmembrane helix</keyword>
<name>A0A1H8K0B3_9HYPH</name>
<keyword evidence="1" id="KW-0472">Membrane</keyword>
<evidence type="ECO:0000313" key="3">
    <source>
        <dbReference type="EMBL" id="SEN85868.1"/>
    </source>
</evidence>
<evidence type="ECO:0000313" key="5">
    <source>
        <dbReference type="Proteomes" id="UP000198939"/>
    </source>
</evidence>
<keyword evidence="5" id="KW-1185">Reference proteome</keyword>
<sequence>MDFLFFATPGAMEKLAACAANRSVSASDVAAYAAIVFSLATAIGLYVLQRRDARIRDIQQDTQTRISSALELHREYNTRAFANVRSEARKFVRQNRDRGEAWIDAPSFSTWDDPKDEKAAKAASLHEVMRFFHQWGALAKTGRIDGNVAFELLGQDLAWWYGFAFEAMRDRRGSRTLPSIRFLVESMQTRPTAQSWQNWVNEGFQERQETR</sequence>
<organism evidence="2 4">
    <name type="scientific">Rhizobium tibeticum</name>
    <dbReference type="NCBI Taxonomy" id="501024"/>
    <lineage>
        <taxon>Bacteria</taxon>
        <taxon>Pseudomonadati</taxon>
        <taxon>Pseudomonadota</taxon>
        <taxon>Alphaproteobacteria</taxon>
        <taxon>Hyphomicrobiales</taxon>
        <taxon>Rhizobiaceae</taxon>
        <taxon>Rhizobium/Agrobacterium group</taxon>
        <taxon>Rhizobium</taxon>
    </lineage>
</organism>
<evidence type="ECO:0000256" key="1">
    <source>
        <dbReference type="SAM" id="Phobius"/>
    </source>
</evidence>
<reference evidence="2" key="3">
    <citation type="submission" date="2016-10" db="EMBL/GenBank/DDBJ databases">
        <authorList>
            <person name="de Groot N.N."/>
        </authorList>
    </citation>
    <scope>NUCLEOTIDE SEQUENCE [LARGE SCALE GENOMIC DNA]</scope>
    <source>
        <strain evidence="2">CCBAU85039</strain>
    </source>
</reference>
<gene>
    <name evidence="2" type="ORF">RTCCBAU85039_2345</name>
    <name evidence="3" type="ORF">SAMN05216228_1008113</name>
</gene>
<dbReference type="Proteomes" id="UP000198939">
    <property type="component" value="Unassembled WGS sequence"/>
</dbReference>
<reference evidence="3 5" key="1">
    <citation type="submission" date="2016-10" db="EMBL/GenBank/DDBJ databases">
        <authorList>
            <person name="Varghese N."/>
            <person name="Submissions S."/>
        </authorList>
    </citation>
    <scope>NUCLEOTIDE SEQUENCE [LARGE SCALE GENOMIC DNA]</scope>
    <source>
        <strain evidence="3 5">CGMCC 1.7071</strain>
    </source>
</reference>
<keyword evidence="1" id="KW-0812">Transmembrane</keyword>
<evidence type="ECO:0000313" key="4">
    <source>
        <dbReference type="Proteomes" id="UP000183063"/>
    </source>
</evidence>
<evidence type="ECO:0000313" key="2">
    <source>
        <dbReference type="EMBL" id="SEH78567.1"/>
    </source>
</evidence>
<proteinExistence type="predicted"/>